<dbReference type="Pfam" id="PF08550">
    <property type="entry name" value="GATA_AreA"/>
    <property type="match status" value="1"/>
</dbReference>
<accession>A0A167JAZ6</accession>
<sequence>MDPSASTARKPVHDLPSSAASPDGGGGGAASAPSTGAGMSGIPNVPFPWSLPETNMPNPAAAALAFAQVRQQFGDSVDLDAALSALPLLQSLHGHGHGAQQSMHVPQSPAESAQGMGYLWGSQVRSPRLIPVWDQALIPEQQFTLPTPPHSLPTSSSMPAQLDIPAMLAAAQAQNNTPAGSAPPQKKKSGTTRYAPIQPKPARPTTKLSASTTTTPPSTTSGSNASRPASPKISRGKQSVPSTPADSSPASTAPPQPLPLPPVNLPRSATANQLPPLSTDPMGMSPVAQYSQQLQMVMRLGAQMAQQGMGGQLSLPMLEGWSEGNNNPNWAALGMQFPGGMNMGPMQPHAFQTPLDSPITPHPGHNPTFQPDFGRSPSLSGLLNEDAFRRSQTRDLGSPLGLESPPPTGTSDRSWMGFDMPSPGTARAGNLSLSFDDMFAGDNSDNDNPENDPLATKVWKLYAREKGSIKHAQRMENLTWRMMALKLKKKEAEEKALLQAQQAQAAEEARSPAAVDKGRSAGVGAKGKGKDREQPGEAASGTVEKGASKGVQGAAHHARAQLSVSGKTSEEPGVAVPSASGSNTNNSFGSMGRKTVDWGDPLERGRSVVKGNPRKKVVGFGVEGEEPSPELVVSVFPYASSKKKLMSPYRM</sequence>
<evidence type="ECO:0000259" key="2">
    <source>
        <dbReference type="Pfam" id="PF08550"/>
    </source>
</evidence>
<protein>
    <recommendedName>
        <fullName evidence="2">Nitrogen regulatory protein areA GATA-like domain-containing protein</fullName>
    </recommendedName>
</protein>
<evidence type="ECO:0000313" key="3">
    <source>
        <dbReference type="EMBL" id="KZO93411.1"/>
    </source>
</evidence>
<dbReference type="InterPro" id="IPR013860">
    <property type="entry name" value="AreA_GATA"/>
</dbReference>
<feature type="domain" description="Nitrogen regulatory protein areA GATA-like" evidence="2">
    <location>
        <begin position="458"/>
        <end position="484"/>
    </location>
</feature>
<reference evidence="3 4" key="1">
    <citation type="journal article" date="2016" name="Mol. Biol. Evol.">
        <title>Comparative Genomics of Early-Diverging Mushroom-Forming Fungi Provides Insights into the Origins of Lignocellulose Decay Capabilities.</title>
        <authorList>
            <person name="Nagy L.G."/>
            <person name="Riley R."/>
            <person name="Tritt A."/>
            <person name="Adam C."/>
            <person name="Daum C."/>
            <person name="Floudas D."/>
            <person name="Sun H."/>
            <person name="Yadav J.S."/>
            <person name="Pangilinan J."/>
            <person name="Larsson K.H."/>
            <person name="Matsuura K."/>
            <person name="Barry K."/>
            <person name="Labutti K."/>
            <person name="Kuo R."/>
            <person name="Ohm R.A."/>
            <person name="Bhattacharya S.S."/>
            <person name="Shirouzu T."/>
            <person name="Yoshinaga Y."/>
            <person name="Martin F.M."/>
            <person name="Grigoriev I.V."/>
            <person name="Hibbett D.S."/>
        </authorList>
    </citation>
    <scope>NUCLEOTIDE SEQUENCE [LARGE SCALE GENOMIC DNA]</scope>
    <source>
        <strain evidence="3 4">TUFC12733</strain>
    </source>
</reference>
<feature type="compositionally biased region" description="Low complexity" evidence="1">
    <location>
        <begin position="239"/>
        <end position="251"/>
    </location>
</feature>
<feature type="compositionally biased region" description="Basic and acidic residues" evidence="1">
    <location>
        <begin position="594"/>
        <end position="606"/>
    </location>
</feature>
<dbReference type="Proteomes" id="UP000076738">
    <property type="component" value="Unassembled WGS sequence"/>
</dbReference>
<name>A0A167JAZ6_CALVF</name>
<feature type="region of interest" description="Disordered" evidence="1">
    <location>
        <begin position="1"/>
        <end position="39"/>
    </location>
</feature>
<dbReference type="AlphaFoldDB" id="A0A167JAZ6"/>
<proteinExistence type="predicted"/>
<keyword evidence="4" id="KW-1185">Reference proteome</keyword>
<dbReference type="STRING" id="1330018.A0A167JAZ6"/>
<feature type="region of interest" description="Disordered" evidence="1">
    <location>
        <begin position="503"/>
        <end position="607"/>
    </location>
</feature>
<organism evidence="3 4">
    <name type="scientific">Calocera viscosa (strain TUFC12733)</name>
    <dbReference type="NCBI Taxonomy" id="1330018"/>
    <lineage>
        <taxon>Eukaryota</taxon>
        <taxon>Fungi</taxon>
        <taxon>Dikarya</taxon>
        <taxon>Basidiomycota</taxon>
        <taxon>Agaricomycotina</taxon>
        <taxon>Dacrymycetes</taxon>
        <taxon>Dacrymycetales</taxon>
        <taxon>Dacrymycetaceae</taxon>
        <taxon>Calocera</taxon>
    </lineage>
</organism>
<feature type="compositionally biased region" description="Low complexity" evidence="1">
    <location>
        <begin position="30"/>
        <end position="39"/>
    </location>
</feature>
<dbReference type="OrthoDB" id="515401at2759"/>
<feature type="region of interest" description="Disordered" evidence="1">
    <location>
        <begin position="360"/>
        <end position="429"/>
    </location>
</feature>
<feature type="compositionally biased region" description="Pro residues" evidence="1">
    <location>
        <begin position="252"/>
        <end position="264"/>
    </location>
</feature>
<evidence type="ECO:0000313" key="4">
    <source>
        <dbReference type="Proteomes" id="UP000076738"/>
    </source>
</evidence>
<feature type="compositionally biased region" description="Low complexity" evidence="1">
    <location>
        <begin position="204"/>
        <end position="223"/>
    </location>
</feature>
<dbReference type="EMBL" id="KV417302">
    <property type="protein sequence ID" value="KZO93411.1"/>
    <property type="molecule type" value="Genomic_DNA"/>
</dbReference>
<feature type="region of interest" description="Disordered" evidence="1">
    <location>
        <begin position="173"/>
        <end position="285"/>
    </location>
</feature>
<feature type="compositionally biased region" description="Polar residues" evidence="1">
    <location>
        <begin position="579"/>
        <end position="589"/>
    </location>
</feature>
<gene>
    <name evidence="3" type="ORF">CALVIDRAFT_257748</name>
</gene>
<evidence type="ECO:0000256" key="1">
    <source>
        <dbReference type="SAM" id="MobiDB-lite"/>
    </source>
</evidence>